<dbReference type="Proteomes" id="UP001432039">
    <property type="component" value="Chromosome"/>
</dbReference>
<keyword evidence="2" id="KW-1185">Reference proteome</keyword>
<dbReference type="Pfam" id="PF19730">
    <property type="entry name" value="DUF6221"/>
    <property type="match status" value="1"/>
</dbReference>
<gene>
    <name evidence="1" type="ORF">OG517_23445</name>
</gene>
<proteinExistence type="predicted"/>
<evidence type="ECO:0000313" key="2">
    <source>
        <dbReference type="Proteomes" id="UP001432039"/>
    </source>
</evidence>
<dbReference type="RefSeq" id="WP_328962959.1">
    <property type="nucleotide sequence ID" value="NZ_CP108090.1"/>
</dbReference>
<dbReference type="EMBL" id="CP108090">
    <property type="protein sequence ID" value="WUQ14142.1"/>
    <property type="molecule type" value="Genomic_DNA"/>
</dbReference>
<reference evidence="1" key="1">
    <citation type="submission" date="2022-10" db="EMBL/GenBank/DDBJ databases">
        <title>The complete genomes of actinobacterial strains from the NBC collection.</title>
        <authorList>
            <person name="Joergensen T.S."/>
            <person name="Alvarez Arevalo M."/>
            <person name="Sterndorff E.B."/>
            <person name="Faurdal D."/>
            <person name="Vuksanovic O."/>
            <person name="Mourched A.-S."/>
            <person name="Charusanti P."/>
            <person name="Shaw S."/>
            <person name="Blin K."/>
            <person name="Weber T."/>
        </authorList>
    </citation>
    <scope>NUCLEOTIDE SEQUENCE</scope>
    <source>
        <strain evidence="1">NBC_00248</strain>
    </source>
</reference>
<protein>
    <submittedName>
        <fullName evidence="1">DUF6221 family protein</fullName>
    </submittedName>
</protein>
<sequence length="140" mass="16024">MTDDLVQFLRARLDEDETTARESGGRWMVLPVTGWVHTAPWPSDEWKPPGVDHHVATVPLDGDRAHIVRHDPARVLAEVDAKRRMIDNFEMAIHAAETPPRPHVDMLVVFETSAASWRTALRLLALSYSDHPGYREEWRL</sequence>
<name>A0ABZ1TH37_STRVG</name>
<accession>A0ABZ1TH37</accession>
<organism evidence="1 2">
    <name type="scientific">Streptomyces virginiae</name>
    <name type="common">Streptomyces cinnamonensis</name>
    <dbReference type="NCBI Taxonomy" id="1961"/>
    <lineage>
        <taxon>Bacteria</taxon>
        <taxon>Bacillati</taxon>
        <taxon>Actinomycetota</taxon>
        <taxon>Actinomycetes</taxon>
        <taxon>Kitasatosporales</taxon>
        <taxon>Streptomycetaceae</taxon>
        <taxon>Streptomyces</taxon>
    </lineage>
</organism>
<evidence type="ECO:0000313" key="1">
    <source>
        <dbReference type="EMBL" id="WUQ14142.1"/>
    </source>
</evidence>
<dbReference type="InterPro" id="IPR046193">
    <property type="entry name" value="DUF6221"/>
</dbReference>